<accession>A0A8I0AMR9</accession>
<dbReference type="GO" id="GO:0005737">
    <property type="term" value="C:cytoplasm"/>
    <property type="evidence" value="ECO:0007669"/>
    <property type="project" value="TreeGrafter"/>
</dbReference>
<organism evidence="2 3">
    <name type="scientific">Coprococcus hominis</name>
    <name type="common">ex Liu et al. 2022</name>
    <dbReference type="NCBI Taxonomy" id="2763039"/>
    <lineage>
        <taxon>Bacteria</taxon>
        <taxon>Bacillati</taxon>
        <taxon>Bacillota</taxon>
        <taxon>Clostridia</taxon>
        <taxon>Lachnospirales</taxon>
        <taxon>Lachnospiraceae</taxon>
        <taxon>Coprococcus</taxon>
    </lineage>
</organism>
<evidence type="ECO:0000313" key="3">
    <source>
        <dbReference type="Proteomes" id="UP000615234"/>
    </source>
</evidence>
<dbReference type="InterPro" id="IPR029063">
    <property type="entry name" value="SAM-dependent_MTases_sf"/>
</dbReference>
<keyword evidence="3" id="KW-1185">Reference proteome</keyword>
<dbReference type="Gene3D" id="3.40.50.150">
    <property type="entry name" value="Vaccinia Virus protein VP39"/>
    <property type="match status" value="1"/>
</dbReference>
<keyword evidence="2" id="KW-0808">Transferase</keyword>
<gene>
    <name evidence="2" type="ORF">H8S09_03195</name>
</gene>
<feature type="domain" description="Methyltransferase" evidence="1">
    <location>
        <begin position="159"/>
        <end position="295"/>
    </location>
</feature>
<dbReference type="InterPro" id="IPR025714">
    <property type="entry name" value="Methyltranfer_dom"/>
</dbReference>
<protein>
    <submittedName>
        <fullName evidence="2">SAM-dependent methyltransferase</fullName>
    </submittedName>
</protein>
<dbReference type="AlphaFoldDB" id="A0A8I0AMR9"/>
<dbReference type="EMBL" id="JACOOX010000002">
    <property type="protein sequence ID" value="MBC5661909.1"/>
    <property type="molecule type" value="Genomic_DNA"/>
</dbReference>
<dbReference type="Proteomes" id="UP000615234">
    <property type="component" value="Unassembled WGS sequence"/>
</dbReference>
<dbReference type="GO" id="GO:0008168">
    <property type="term" value="F:methyltransferase activity"/>
    <property type="evidence" value="ECO:0007669"/>
    <property type="project" value="UniProtKB-KW"/>
</dbReference>
<dbReference type="PANTHER" id="PTHR13369:SF3">
    <property type="entry name" value="METHYLTRANSFERASE DOMAIN-CONTAINING PROTEIN"/>
    <property type="match status" value="1"/>
</dbReference>
<dbReference type="GO" id="GO:0032259">
    <property type="term" value="P:methylation"/>
    <property type="evidence" value="ECO:0007669"/>
    <property type="project" value="UniProtKB-KW"/>
</dbReference>
<name>A0A8I0AMR9_9FIRM</name>
<keyword evidence="2" id="KW-0489">Methyltransferase</keyword>
<evidence type="ECO:0000313" key="2">
    <source>
        <dbReference type="EMBL" id="MBC5661909.1"/>
    </source>
</evidence>
<dbReference type="PANTHER" id="PTHR13369">
    <property type="match status" value="1"/>
</dbReference>
<reference evidence="2 3" key="1">
    <citation type="submission" date="2020-08" db="EMBL/GenBank/DDBJ databases">
        <title>Genome public.</title>
        <authorList>
            <person name="Liu C."/>
            <person name="Sun Q."/>
        </authorList>
    </citation>
    <scope>NUCLEOTIDE SEQUENCE [LARGE SCALE GENOMIC DNA]</scope>
    <source>
        <strain evidence="2 3">NSJ-10</strain>
    </source>
</reference>
<dbReference type="SUPFAM" id="SSF53335">
    <property type="entry name" value="S-adenosyl-L-methionine-dependent methyltransferases"/>
    <property type="match status" value="1"/>
</dbReference>
<dbReference type="Pfam" id="PF13679">
    <property type="entry name" value="Methyltransf_32"/>
    <property type="match status" value="1"/>
</dbReference>
<proteinExistence type="predicted"/>
<evidence type="ECO:0000259" key="1">
    <source>
        <dbReference type="Pfam" id="PF13679"/>
    </source>
</evidence>
<comment type="caution">
    <text evidence="2">The sequence shown here is derived from an EMBL/GenBank/DDBJ whole genome shotgun (WGS) entry which is preliminary data.</text>
</comment>
<sequence>MISRYKTENMEKYMDIIKEIAETHPHKVVLSNGKGEYKKIIFARKVLKGRNAYQLEKYTQTQVFHENIEEGRLAEHIAMHFPAEFKQMNAFSLTTDYDVKAGKKGNLAVSRRQAENKTILVGGNNRKKKYILDEGMDIPAFRELGIFTKEGKVVSSMYDKFRQINRFIEMVDDVLKTYKGDEINIIDFGCGKSYLTFFLYYYIVEIRHMTAHITGLDLKEQVIKNCNKLAEKCGYTDLKFKIGDINGYRTDRKVDMVVTLHACDTATDYALYNAICWNTTYILSVPCCQHELNKQIRSEELSALTKYGIIKERTAALMTDAIRGCMLEYCGYKTDLLEFIDIEHSPKNILIRAVKKPVSEEKRERAKAEAERLCRTFGIHQTLMQLVLTEERSHS</sequence>
<dbReference type="CDD" id="cd02440">
    <property type="entry name" value="AdoMet_MTases"/>
    <property type="match status" value="1"/>
</dbReference>